<dbReference type="OrthoDB" id="8416895at2"/>
<organism evidence="1 2">
    <name type="scientific">Aequorivita sublithincola (strain DSM 14238 / LMG 21431 / ACAM 643 / 9-3)</name>
    <dbReference type="NCBI Taxonomy" id="746697"/>
    <lineage>
        <taxon>Bacteria</taxon>
        <taxon>Pseudomonadati</taxon>
        <taxon>Bacteroidota</taxon>
        <taxon>Flavobacteriia</taxon>
        <taxon>Flavobacteriales</taxon>
        <taxon>Flavobacteriaceae</taxon>
        <taxon>Aequorivita</taxon>
    </lineage>
</organism>
<dbReference type="STRING" id="746697.Aeqsu_3119"/>
<dbReference type="SMART" id="SM00028">
    <property type="entry name" value="TPR"/>
    <property type="match status" value="3"/>
</dbReference>
<accession>I3YZY6</accession>
<dbReference type="SUPFAM" id="SSF48452">
    <property type="entry name" value="TPR-like"/>
    <property type="match status" value="1"/>
</dbReference>
<name>I3YZY6_AEQSU</name>
<reference evidence="1 2" key="1">
    <citation type="submission" date="2012-06" db="EMBL/GenBank/DDBJ databases">
        <title>The complete genome of Aequorivita sublithincola DSM 14238.</title>
        <authorList>
            <consortium name="US DOE Joint Genome Institute (JGI-PGF)"/>
            <person name="Lucas S."/>
            <person name="Copeland A."/>
            <person name="Lapidus A."/>
            <person name="Goodwin L."/>
            <person name="Pitluck S."/>
            <person name="Peters L."/>
            <person name="Munk A.C.C."/>
            <person name="Kyrpides N."/>
            <person name="Mavromatis K."/>
            <person name="Pagani I."/>
            <person name="Ivanova N."/>
            <person name="Ovchinnikova G."/>
            <person name="Zeytun A."/>
            <person name="Detter J.C."/>
            <person name="Han C."/>
            <person name="Land M."/>
            <person name="Hauser L."/>
            <person name="Markowitz V."/>
            <person name="Cheng J.-F."/>
            <person name="Hugenholtz P."/>
            <person name="Woyke T."/>
            <person name="Wu D."/>
            <person name="Tindall B."/>
            <person name="Faehnrich R."/>
            <person name="Brambilla E."/>
            <person name="Klenk H.-P."/>
            <person name="Eisen J.A."/>
        </authorList>
    </citation>
    <scope>NUCLEOTIDE SEQUENCE [LARGE SCALE GENOMIC DNA]</scope>
    <source>
        <strain evidence="2">DSM 14238 / LMG 21431 / ACAM 643 / 9-3</strain>
    </source>
</reference>
<dbReference type="KEGG" id="asl:Aeqsu_3119"/>
<dbReference type="HOGENOM" id="CLU_524539_0_0_10"/>
<dbReference type="Gene3D" id="1.25.40.10">
    <property type="entry name" value="Tetratricopeptide repeat domain"/>
    <property type="match status" value="1"/>
</dbReference>
<evidence type="ECO:0000313" key="2">
    <source>
        <dbReference type="Proteomes" id="UP000006049"/>
    </source>
</evidence>
<evidence type="ECO:0000313" key="1">
    <source>
        <dbReference type="EMBL" id="AFL82554.1"/>
    </source>
</evidence>
<dbReference type="EMBL" id="CP003280">
    <property type="protein sequence ID" value="AFL82554.1"/>
    <property type="molecule type" value="Genomic_DNA"/>
</dbReference>
<dbReference type="InterPro" id="IPR019734">
    <property type="entry name" value="TPR_rpt"/>
</dbReference>
<keyword evidence="2" id="KW-1185">Reference proteome</keyword>
<dbReference type="InterPro" id="IPR011990">
    <property type="entry name" value="TPR-like_helical_dom_sf"/>
</dbReference>
<dbReference type="Proteomes" id="UP000006049">
    <property type="component" value="Chromosome"/>
</dbReference>
<dbReference type="PATRIC" id="fig|746697.3.peg.3172"/>
<evidence type="ECO:0008006" key="3">
    <source>
        <dbReference type="Google" id="ProtNLM"/>
    </source>
</evidence>
<dbReference type="eggNOG" id="COG0457">
    <property type="taxonomic scope" value="Bacteria"/>
</dbReference>
<sequence>MAIIYQLKDRRVIPNWRDFKRTIQLGELGNNWESNNIIKFNIDQQIRDWNNRKNIGTASDLINSAFVSRLHENTDVEDAAQFIIDNSENSSNILNDIAKKLIEDPKREMLFSKTNSKNSLLEKKISSVEDFTNLTDYKAIHKIISKTKAQIHGQLNNPIPYVELARLYAMQGQDAKAEQAILTALFLAPNNRFVLRSSVRFFVHIESFDKALFYLRKSDRTKYDPWLISAHIATSSLMDRYSPLIKNGQGMIKNLNYSNFDLTELNSSIGTLELMSGTFKKAKTHIDEALKNPNDNSLAQIEWMSKHDNRIRFNPFNFTNVINPFEAFAIDQYRSGDWESALINSLNWFVDMPYSKRPILLGSYIAGSLLNNKELAIKICQIGLRANPNDPTILNNIIYSIATSEDIKLLDKYTSKLENIDLKNLSVESQITFQATLGLIYLKKGEKKLGIDFYTTAMINAKRVGNEYLENLALINLTLELTKQKYSERLIYIKRVESLPESSKNKDVDKLRKQILSLEKSNH</sequence>
<dbReference type="RefSeq" id="WP_014783803.1">
    <property type="nucleotide sequence ID" value="NC_018013.1"/>
</dbReference>
<proteinExistence type="predicted"/>
<dbReference type="AlphaFoldDB" id="I3YZY6"/>
<gene>
    <name evidence="1" type="ordered locus">Aeqsu_3119</name>
</gene>
<protein>
    <recommendedName>
        <fullName evidence="3">Tetratricopeptide repeat protein</fullName>
    </recommendedName>
</protein>